<dbReference type="RefSeq" id="WP_006211794.1">
    <property type="nucleotide sequence ID" value="NZ_ADHJ01000041.1"/>
</dbReference>
<keyword evidence="1" id="KW-0175">Coiled coil</keyword>
<evidence type="ECO:0000256" key="1">
    <source>
        <dbReference type="SAM" id="Coils"/>
    </source>
</evidence>
<feature type="coiled-coil region" evidence="1">
    <location>
        <begin position="188"/>
        <end position="215"/>
    </location>
</feature>
<dbReference type="AlphaFoldDB" id="A0A2R9SPQ3"/>
<evidence type="ECO:0000313" key="4">
    <source>
        <dbReference type="Proteomes" id="UP000003094"/>
    </source>
</evidence>
<proteinExistence type="predicted"/>
<gene>
    <name evidence="3" type="ORF">PVOR_25223</name>
</gene>
<dbReference type="Proteomes" id="UP000003094">
    <property type="component" value="Unassembled WGS sequence"/>
</dbReference>
<evidence type="ECO:0000313" key="3">
    <source>
        <dbReference type="EMBL" id="EFU39322.1"/>
    </source>
</evidence>
<protein>
    <submittedName>
        <fullName evidence="3">Uncharacterized protein</fullName>
    </submittedName>
</protein>
<sequence>MQSTVNKYGEIEVVGNEVHYSIPLSYTDFDSLDELETVYKQKGISLAAFKNYLFAHDITLVTNRLVFTYFLEDMKSFFYLRQLYFEDQIYYFRSFIELAKNNPNTAILWDKNNLFVDLTDSKIKALVFEFDGHRLYSTPPTLDGLKEVILLSLTTLYRVLGKPRLIDFIDQRDKVIRFAEQVLRASSVQEVERVLEETIVNVERQEEIHREYEENLKQMKFFERRKEIRKAKANGKLTAATSSEFVEKPNRGLRSKNDLARPVKKKGDQEEKQGFFSSKYFYLGSVGVAAVILLANTLTPPNPDANAASSENSEVQQTKEIPTLNSDQVADVYRKIMNGENEEALKILDTVGYENLAEAEKKQMVILYEKEGLYEKLMQLDPSQADIVVMKMIENKETAKLKELQAQYPDAAPVNYEVAYMTAKYDTVIGLAKDIDMTDSELADRRKNQLLISYLWSGLIQEATQLAGDDPEMKEKVTQFKSSNQRIKELTNKINVAQNKKDDKQVKELKQKIEQIKANVNRI</sequence>
<feature type="coiled-coil region" evidence="1">
    <location>
        <begin position="473"/>
        <end position="519"/>
    </location>
</feature>
<keyword evidence="4" id="KW-1185">Reference proteome</keyword>
<accession>A0A2R9SPQ3</accession>
<reference evidence="3 4" key="1">
    <citation type="journal article" date="2010" name="BMC Genomics">
        <title>Genome sequence of the pattern forming Paenibacillus vortex bacterium reveals potential for thriving in complex environments.</title>
        <authorList>
            <person name="Sirota-Madi A."/>
            <person name="Olender T."/>
            <person name="Helman Y."/>
            <person name="Ingham C."/>
            <person name="Brainis I."/>
            <person name="Roth D."/>
            <person name="Hagi E."/>
            <person name="Brodsky L."/>
            <person name="Leshkowitz D."/>
            <person name="Galatenko V."/>
            <person name="Nikolaev V."/>
            <person name="Mugasimangalam R.C."/>
            <person name="Bransburg-Zabary S."/>
            <person name="Gutnick D.L."/>
            <person name="Lancet D."/>
            <person name="Ben-Jacob E."/>
        </authorList>
    </citation>
    <scope>NUCLEOTIDE SEQUENCE [LARGE SCALE GENOMIC DNA]</scope>
    <source>
        <strain evidence="3 4">V453</strain>
    </source>
</reference>
<dbReference type="KEGG" id="pvo:PVOR_25223"/>
<dbReference type="EMBL" id="ADHJ01000041">
    <property type="protein sequence ID" value="EFU39322.1"/>
    <property type="molecule type" value="Genomic_DNA"/>
</dbReference>
<name>A0A2R9SPQ3_9BACL</name>
<comment type="caution">
    <text evidence="3">The sequence shown here is derived from an EMBL/GenBank/DDBJ whole genome shotgun (WGS) entry which is preliminary data.</text>
</comment>
<organism evidence="3 4">
    <name type="scientific">Paenibacillus vortex V453</name>
    <dbReference type="NCBI Taxonomy" id="715225"/>
    <lineage>
        <taxon>Bacteria</taxon>
        <taxon>Bacillati</taxon>
        <taxon>Bacillota</taxon>
        <taxon>Bacilli</taxon>
        <taxon>Bacillales</taxon>
        <taxon>Paenibacillaceae</taxon>
        <taxon>Paenibacillus</taxon>
    </lineage>
</organism>
<evidence type="ECO:0000256" key="2">
    <source>
        <dbReference type="SAM" id="MobiDB-lite"/>
    </source>
</evidence>
<feature type="region of interest" description="Disordered" evidence="2">
    <location>
        <begin position="246"/>
        <end position="268"/>
    </location>
</feature>